<proteinExistence type="predicted"/>
<dbReference type="InterPro" id="IPR058634">
    <property type="entry name" value="AaeA-lik-b-barrel"/>
</dbReference>
<dbReference type="InterPro" id="IPR050739">
    <property type="entry name" value="MFP"/>
</dbReference>
<feature type="domain" description="Multidrug resistance protein MdtA-like barrel-sandwich hybrid" evidence="6">
    <location>
        <begin position="49"/>
        <end position="257"/>
    </location>
</feature>
<evidence type="ECO:0000256" key="4">
    <source>
        <dbReference type="ARBA" id="ARBA00023136"/>
    </source>
</evidence>
<reference evidence="8 9" key="1">
    <citation type="journal article" date="2022" name="Int. J. Syst. Evol. Microbiol.">
        <title>Prevotella herbatica sp. nov., a plant polysaccharide-decomposing anaerobic bacterium isolated from a methanogenic reactor.</title>
        <authorList>
            <person name="Uek A."/>
            <person name="Tonouchi A."/>
            <person name="Kaku N."/>
            <person name="Ueki K."/>
        </authorList>
    </citation>
    <scope>NUCLEOTIDE SEQUENCE [LARGE SCALE GENOMIC DNA]</scope>
    <source>
        <strain evidence="8 9">WR041</strain>
    </source>
</reference>
<dbReference type="EMBL" id="AP024484">
    <property type="protein sequence ID" value="BCS85417.1"/>
    <property type="molecule type" value="Genomic_DNA"/>
</dbReference>
<dbReference type="Pfam" id="PF25963">
    <property type="entry name" value="Beta-barrel_AAEA"/>
    <property type="match status" value="1"/>
</dbReference>
<dbReference type="InterPro" id="IPR058625">
    <property type="entry name" value="MdtA-like_BSH"/>
</dbReference>
<dbReference type="Gene3D" id="1.10.287.470">
    <property type="entry name" value="Helix hairpin bin"/>
    <property type="match status" value="1"/>
</dbReference>
<dbReference type="Pfam" id="PF25917">
    <property type="entry name" value="BSH_RND"/>
    <property type="match status" value="1"/>
</dbReference>
<feature type="signal peptide" evidence="5">
    <location>
        <begin position="1"/>
        <end position="30"/>
    </location>
</feature>
<accession>A0ABM7NYC0</accession>
<evidence type="ECO:0000256" key="1">
    <source>
        <dbReference type="ARBA" id="ARBA00004167"/>
    </source>
</evidence>
<evidence type="ECO:0000313" key="9">
    <source>
        <dbReference type="Proteomes" id="UP001319045"/>
    </source>
</evidence>
<keyword evidence="4" id="KW-0472">Membrane</keyword>
<feature type="domain" description="p-hydroxybenzoic acid efflux pump subunit AaeA-like beta-barrel" evidence="7">
    <location>
        <begin position="264"/>
        <end position="354"/>
    </location>
</feature>
<evidence type="ECO:0000259" key="7">
    <source>
        <dbReference type="Pfam" id="PF25963"/>
    </source>
</evidence>
<evidence type="ECO:0000256" key="5">
    <source>
        <dbReference type="SAM" id="SignalP"/>
    </source>
</evidence>
<protein>
    <submittedName>
        <fullName evidence="8">Secretion protein HlyD</fullName>
    </submittedName>
</protein>
<dbReference type="Gene3D" id="2.40.50.100">
    <property type="match status" value="1"/>
</dbReference>
<name>A0ABM7NYC0_9BACT</name>
<gene>
    <name evidence="8" type="ORF">prwr041_13100</name>
</gene>
<organism evidence="8 9">
    <name type="scientific">Prevotella herbatica</name>
    <dbReference type="NCBI Taxonomy" id="2801997"/>
    <lineage>
        <taxon>Bacteria</taxon>
        <taxon>Pseudomonadati</taxon>
        <taxon>Bacteroidota</taxon>
        <taxon>Bacteroidia</taxon>
        <taxon>Bacteroidales</taxon>
        <taxon>Prevotellaceae</taxon>
        <taxon>Prevotella</taxon>
    </lineage>
</organism>
<evidence type="ECO:0000256" key="2">
    <source>
        <dbReference type="ARBA" id="ARBA00022692"/>
    </source>
</evidence>
<keyword evidence="9" id="KW-1185">Reference proteome</keyword>
<dbReference type="RefSeq" id="WP_207153074.1">
    <property type="nucleotide sequence ID" value="NZ_AP024484.1"/>
</dbReference>
<dbReference type="Gene3D" id="2.40.30.170">
    <property type="match status" value="1"/>
</dbReference>
<dbReference type="Proteomes" id="UP001319045">
    <property type="component" value="Chromosome"/>
</dbReference>
<sequence>MKALNMKSKKMLFTAIAVGVVIICSGSVIAYDDWSQESTDDAYIDGNIIPLRTSVTGYVTKVMFQDNQKVAKGDTVVVFDTVGLKSQMIQAEAQVASAQTELESCKKQILASKYGESTADFNAGSAKENVSQGKVKVWQAQKDFQRIEKMYKSGAATQQTYDNMKANWQIAQAQERASDKQFNALFAQESTTRLQTNIHYTQLKQALAHIKQAYAQLTLAKDQYKHAFVIAPCNGIISKKNVEPGQFIPSGTALASLISTSDIWITANFKETQLENMKAGQQAIIKIDAYPGLRIKGMIASFCAATSTKFSLLPAENASGNFIKITQRIPVRIKITKSSENKALLPGMNAVVSVKTK</sequence>
<dbReference type="PANTHER" id="PTHR30386">
    <property type="entry name" value="MEMBRANE FUSION SUBUNIT OF EMRAB-TOLC MULTIDRUG EFFLUX PUMP"/>
    <property type="match status" value="1"/>
</dbReference>
<keyword evidence="5" id="KW-0732">Signal</keyword>
<evidence type="ECO:0000313" key="8">
    <source>
        <dbReference type="EMBL" id="BCS85417.1"/>
    </source>
</evidence>
<keyword evidence="2" id="KW-0812">Transmembrane</keyword>
<dbReference type="PANTHER" id="PTHR30386:SF26">
    <property type="entry name" value="TRANSPORT PROTEIN COMB"/>
    <property type="match status" value="1"/>
</dbReference>
<feature type="chain" id="PRO_5047119623" evidence="5">
    <location>
        <begin position="31"/>
        <end position="357"/>
    </location>
</feature>
<keyword evidence="3" id="KW-1133">Transmembrane helix</keyword>
<evidence type="ECO:0000256" key="3">
    <source>
        <dbReference type="ARBA" id="ARBA00022989"/>
    </source>
</evidence>
<dbReference type="PRINTS" id="PR01490">
    <property type="entry name" value="RTXTOXIND"/>
</dbReference>
<dbReference type="SUPFAM" id="SSF111369">
    <property type="entry name" value="HlyD-like secretion proteins"/>
    <property type="match status" value="3"/>
</dbReference>
<evidence type="ECO:0000259" key="6">
    <source>
        <dbReference type="Pfam" id="PF25917"/>
    </source>
</evidence>
<comment type="subcellular location">
    <subcellularLocation>
        <location evidence="1">Membrane</location>
        <topology evidence="1">Single-pass membrane protein</topology>
    </subcellularLocation>
</comment>